<keyword evidence="3 5" id="KW-0067">ATP-binding</keyword>
<evidence type="ECO:0000256" key="2">
    <source>
        <dbReference type="ARBA" id="ARBA00022741"/>
    </source>
</evidence>
<evidence type="ECO:0000259" key="4">
    <source>
        <dbReference type="PROSITE" id="PS50893"/>
    </source>
</evidence>
<sequence length="368" mass="38932">MPASPPATRSTAPLISPETPLPAQLLLDQVTKDSGGRRLLERVSLRLAPGEVLGLLGPSGSGKSTLLRAIAGLDPPSSGRILLQGREITAPDPQISVMLDAAAASRLTTAEVLGQVLRGRLWPRPRRAQRVAELLQLFALTSQATLPVARLSGGERQRLTLARAVAPEPELLLLDEPLSAQSPALRAALRQELRAMQRRLGSTMVLATQDQAEALLLADRILVLDQGRVAQLGTPEAIYRHPATAFVAGFIGHGSLFAATVDAPPGTLRAGGLALPSLAARGLIYGTPVQAFMRPEDIVLGPAASAMEGHFAARVLQQEFRGPVQRLTLQAGHLRLLADAHVDAAPAMEEVLLAAIPADRLLVFPLPE</sequence>
<proteinExistence type="predicted"/>
<dbReference type="InterPro" id="IPR017871">
    <property type="entry name" value="ABC_transporter-like_CS"/>
</dbReference>
<organism evidence="5 6">
    <name type="scientific">Falsiroseomonas tokyonensis</name>
    <dbReference type="NCBI Taxonomy" id="430521"/>
    <lineage>
        <taxon>Bacteria</taxon>
        <taxon>Pseudomonadati</taxon>
        <taxon>Pseudomonadota</taxon>
        <taxon>Alphaproteobacteria</taxon>
        <taxon>Acetobacterales</taxon>
        <taxon>Roseomonadaceae</taxon>
        <taxon>Falsiroseomonas</taxon>
    </lineage>
</organism>
<dbReference type="PANTHER" id="PTHR42781">
    <property type="entry name" value="SPERMIDINE/PUTRESCINE IMPORT ATP-BINDING PROTEIN POTA"/>
    <property type="match status" value="1"/>
</dbReference>
<dbReference type="Proteomes" id="UP001595420">
    <property type="component" value="Unassembled WGS sequence"/>
</dbReference>
<dbReference type="GO" id="GO:0005524">
    <property type="term" value="F:ATP binding"/>
    <property type="evidence" value="ECO:0007669"/>
    <property type="project" value="UniProtKB-KW"/>
</dbReference>
<dbReference type="PANTHER" id="PTHR42781:SF4">
    <property type="entry name" value="SPERMIDINE_PUTRESCINE IMPORT ATP-BINDING PROTEIN POTA"/>
    <property type="match status" value="1"/>
</dbReference>
<comment type="caution">
    <text evidence="5">The sequence shown here is derived from an EMBL/GenBank/DDBJ whole genome shotgun (WGS) entry which is preliminary data.</text>
</comment>
<dbReference type="PROSITE" id="PS00211">
    <property type="entry name" value="ABC_TRANSPORTER_1"/>
    <property type="match status" value="1"/>
</dbReference>
<protein>
    <submittedName>
        <fullName evidence="5">ABC transporter ATP-binding protein</fullName>
    </submittedName>
</protein>
<keyword evidence="6" id="KW-1185">Reference proteome</keyword>
<dbReference type="Pfam" id="PF00005">
    <property type="entry name" value="ABC_tran"/>
    <property type="match status" value="1"/>
</dbReference>
<evidence type="ECO:0000313" key="6">
    <source>
        <dbReference type="Proteomes" id="UP001595420"/>
    </source>
</evidence>
<name>A0ABV7BV10_9PROT</name>
<dbReference type="InterPro" id="IPR003593">
    <property type="entry name" value="AAA+_ATPase"/>
</dbReference>
<reference evidence="6" key="1">
    <citation type="journal article" date="2019" name="Int. J. Syst. Evol. Microbiol.">
        <title>The Global Catalogue of Microorganisms (GCM) 10K type strain sequencing project: providing services to taxonomists for standard genome sequencing and annotation.</title>
        <authorList>
            <consortium name="The Broad Institute Genomics Platform"/>
            <consortium name="The Broad Institute Genome Sequencing Center for Infectious Disease"/>
            <person name="Wu L."/>
            <person name="Ma J."/>
        </authorList>
    </citation>
    <scope>NUCLEOTIDE SEQUENCE [LARGE SCALE GENOMIC DNA]</scope>
    <source>
        <strain evidence="6">CGMCC 1.16855</strain>
    </source>
</reference>
<dbReference type="InterPro" id="IPR050093">
    <property type="entry name" value="ABC_SmlMolc_Importer"/>
</dbReference>
<dbReference type="InterPro" id="IPR003439">
    <property type="entry name" value="ABC_transporter-like_ATP-bd"/>
</dbReference>
<gene>
    <name evidence="5" type="ORF">ACFOD3_16160</name>
</gene>
<dbReference type="RefSeq" id="WP_216837500.1">
    <property type="nucleotide sequence ID" value="NZ_JAFNJS010000004.1"/>
</dbReference>
<feature type="domain" description="ABC transporter" evidence="4">
    <location>
        <begin position="25"/>
        <end position="251"/>
    </location>
</feature>
<keyword evidence="2" id="KW-0547">Nucleotide-binding</keyword>
<evidence type="ECO:0000256" key="3">
    <source>
        <dbReference type="ARBA" id="ARBA00022840"/>
    </source>
</evidence>
<dbReference type="PROSITE" id="PS50893">
    <property type="entry name" value="ABC_TRANSPORTER_2"/>
    <property type="match status" value="1"/>
</dbReference>
<accession>A0ABV7BV10</accession>
<dbReference type="EMBL" id="JBHRSB010000004">
    <property type="protein sequence ID" value="MFC3001442.1"/>
    <property type="molecule type" value="Genomic_DNA"/>
</dbReference>
<evidence type="ECO:0000256" key="1">
    <source>
        <dbReference type="ARBA" id="ARBA00022448"/>
    </source>
</evidence>
<dbReference type="SMART" id="SM00382">
    <property type="entry name" value="AAA"/>
    <property type="match status" value="1"/>
</dbReference>
<keyword evidence="1" id="KW-0813">Transport</keyword>
<evidence type="ECO:0000313" key="5">
    <source>
        <dbReference type="EMBL" id="MFC3001442.1"/>
    </source>
</evidence>